<proteinExistence type="evidence at transcript level"/>
<feature type="transmembrane region" description="Helical" evidence="1">
    <location>
        <begin position="142"/>
        <end position="163"/>
    </location>
</feature>
<sequence length="170" mass="18501">CLLVDHSCVGLCSFCLLSIFFLVGSLVICPVQYSAVDVVLPCFSSTWVPGQQARLAPHCFAFAEEPPCCFLLVVGPCAKAPKKCDIFEHTSQNVHSENLCLLLSFQCLRVEVCTSVQIYAVMLLATCWRLCMPSLPLGGTAVVLYSVSLSLSCIVCCCLFFSFSHSTQVL</sequence>
<evidence type="ECO:0000313" key="2">
    <source>
        <dbReference type="EMBL" id="JAU00281.1"/>
    </source>
</evidence>
<reference evidence="2" key="1">
    <citation type="submission" date="2016-09" db="EMBL/GenBank/DDBJ databases">
        <authorList>
            <person name="Capua I."/>
            <person name="De Benedictis P."/>
            <person name="Joannis T."/>
            <person name="Lombin L.H."/>
            <person name="Cattoli G."/>
        </authorList>
    </citation>
    <scope>NUCLEOTIDE SEQUENCE</scope>
</reference>
<keyword evidence="1" id="KW-1133">Transmembrane helix</keyword>
<feature type="non-terminal residue" evidence="2">
    <location>
        <position position="1"/>
    </location>
</feature>
<name>A0A1E1XLT8_AMBSC</name>
<evidence type="ECO:0000256" key="1">
    <source>
        <dbReference type="SAM" id="Phobius"/>
    </source>
</evidence>
<accession>A0A1E1XLT8</accession>
<organism evidence="2">
    <name type="scientific">Amblyomma sculptum</name>
    <name type="common">Tick</name>
    <dbReference type="NCBI Taxonomy" id="1581419"/>
    <lineage>
        <taxon>Eukaryota</taxon>
        <taxon>Metazoa</taxon>
        <taxon>Ecdysozoa</taxon>
        <taxon>Arthropoda</taxon>
        <taxon>Chelicerata</taxon>
        <taxon>Arachnida</taxon>
        <taxon>Acari</taxon>
        <taxon>Parasitiformes</taxon>
        <taxon>Ixodida</taxon>
        <taxon>Ixodoidea</taxon>
        <taxon>Ixodidae</taxon>
        <taxon>Amblyomminae</taxon>
        <taxon>Amblyomma</taxon>
    </lineage>
</organism>
<reference evidence="2" key="2">
    <citation type="journal article" date="2017" name="Front. Cell. Infect. Microbiol.">
        <title>Analysis of the Salivary Gland Transcriptome of Unfed and Partially Fed Amblyomma sculptum Ticks and Descriptive Proteome of the Saliva.</title>
        <authorList>
            <person name="Esteves E."/>
            <person name="Maruyama S.R."/>
            <person name="Kawahara R."/>
            <person name="Fujita A."/>
            <person name="Martins L.A."/>
            <person name="Righi A.A."/>
            <person name="Costa F.B."/>
            <person name="Palmisano G."/>
            <person name="Labruna M.B."/>
            <person name="Sa-Nunes A."/>
            <person name="Ribeiro J.M.C."/>
            <person name="Fogaca A.C."/>
        </authorList>
    </citation>
    <scope>NUCLEOTIDE SEQUENCE</scope>
</reference>
<dbReference type="AlphaFoldDB" id="A0A1E1XLT8"/>
<dbReference type="EMBL" id="GFAA01003154">
    <property type="protein sequence ID" value="JAU00281.1"/>
    <property type="molecule type" value="mRNA"/>
</dbReference>
<feature type="transmembrane region" description="Helical" evidence="1">
    <location>
        <begin position="7"/>
        <end position="28"/>
    </location>
</feature>
<protein>
    <submittedName>
        <fullName evidence="2">Uncharacterized protein</fullName>
    </submittedName>
</protein>
<keyword evidence="1" id="KW-0812">Transmembrane</keyword>
<keyword evidence="1" id="KW-0472">Membrane</keyword>